<dbReference type="PANTHER" id="PTHR37984:SF5">
    <property type="entry name" value="PROTEIN NYNRIN-LIKE"/>
    <property type="match status" value="1"/>
</dbReference>
<dbReference type="CDD" id="cd09274">
    <property type="entry name" value="RNase_HI_RT_Ty3"/>
    <property type="match status" value="1"/>
</dbReference>
<dbReference type="GO" id="GO:0003677">
    <property type="term" value="F:DNA binding"/>
    <property type="evidence" value="ECO:0007669"/>
    <property type="project" value="UniProtKB-KW"/>
</dbReference>
<evidence type="ECO:0000256" key="12">
    <source>
        <dbReference type="ARBA" id="ARBA00022801"/>
    </source>
</evidence>
<evidence type="ECO:0000256" key="4">
    <source>
        <dbReference type="ARBA" id="ARBA00012493"/>
    </source>
</evidence>
<protein>
    <recommendedName>
        <fullName evidence="19">Gypsy retrotransposon integrase-like protein 1</fullName>
        <ecNumber evidence="4">2.7.7.49</ecNumber>
        <ecNumber evidence="3">3.1.26.4</ecNumber>
    </recommendedName>
</protein>
<keyword evidence="6" id="KW-0808">Transferase</keyword>
<keyword evidence="14" id="KW-0229">DNA integration</keyword>
<reference evidence="26 27" key="1">
    <citation type="submission" date="2024-05" db="EMBL/GenBank/DDBJ databases">
        <title>Genome sequencing and assembly of Indian major carp, Cirrhinus mrigala (Hamilton, 1822).</title>
        <authorList>
            <person name="Mohindra V."/>
            <person name="Chowdhury L.M."/>
            <person name="Lal K."/>
            <person name="Jena J.K."/>
        </authorList>
    </citation>
    <scope>NUCLEOTIDE SEQUENCE [LARGE SCALE GENOMIC DNA]</scope>
    <source>
        <strain evidence="26">CM1030</strain>
        <tissue evidence="26">Blood</tissue>
    </source>
</reference>
<evidence type="ECO:0000256" key="3">
    <source>
        <dbReference type="ARBA" id="ARBA00012180"/>
    </source>
</evidence>
<comment type="subcellular location">
    <subcellularLocation>
        <location evidence="1">Nucleus</location>
    </subcellularLocation>
</comment>
<evidence type="ECO:0000256" key="2">
    <source>
        <dbReference type="ARBA" id="ARBA00010879"/>
    </source>
</evidence>
<dbReference type="FunFam" id="3.30.70.270:FF:000020">
    <property type="entry name" value="Transposon Tf2-6 polyprotein-like Protein"/>
    <property type="match status" value="1"/>
</dbReference>
<dbReference type="EC" id="3.1.26.4" evidence="3"/>
<evidence type="ECO:0000256" key="17">
    <source>
        <dbReference type="ARBA" id="ARBA00023125"/>
    </source>
</evidence>
<evidence type="ECO:0000256" key="7">
    <source>
        <dbReference type="ARBA" id="ARBA00022695"/>
    </source>
</evidence>
<evidence type="ECO:0000256" key="16">
    <source>
        <dbReference type="ARBA" id="ARBA00022932"/>
    </source>
</evidence>
<evidence type="ECO:0000256" key="6">
    <source>
        <dbReference type="ARBA" id="ARBA00022679"/>
    </source>
</evidence>
<dbReference type="InterPro" id="IPR012337">
    <property type="entry name" value="RNaseH-like_sf"/>
</dbReference>
<dbReference type="Pfam" id="PF00078">
    <property type="entry name" value="RVT_1"/>
    <property type="match status" value="1"/>
</dbReference>
<dbReference type="GO" id="GO:0004523">
    <property type="term" value="F:RNA-DNA hybrid ribonuclease activity"/>
    <property type="evidence" value="ECO:0007669"/>
    <property type="project" value="UniProtKB-EC"/>
</dbReference>
<dbReference type="PROSITE" id="PS50013">
    <property type="entry name" value="CHROMO_2"/>
    <property type="match status" value="1"/>
</dbReference>
<feature type="region of interest" description="Disordered" evidence="21">
    <location>
        <begin position="456"/>
        <end position="477"/>
    </location>
</feature>
<dbReference type="SUPFAM" id="SSF54160">
    <property type="entry name" value="Chromo domain-like"/>
    <property type="match status" value="1"/>
</dbReference>
<dbReference type="InterPro" id="IPR001878">
    <property type="entry name" value="Znf_CCHC"/>
</dbReference>
<evidence type="ECO:0000256" key="20">
    <source>
        <dbReference type="PROSITE-ProRule" id="PRU00047"/>
    </source>
</evidence>
<dbReference type="GO" id="GO:0004190">
    <property type="term" value="F:aspartic-type endopeptidase activity"/>
    <property type="evidence" value="ECO:0007669"/>
    <property type="project" value="UniProtKB-KW"/>
</dbReference>
<dbReference type="InterPro" id="IPR041588">
    <property type="entry name" value="Integrase_H2C2"/>
</dbReference>
<dbReference type="InterPro" id="IPR005162">
    <property type="entry name" value="Retrotrans_gag_dom"/>
</dbReference>
<name>A0ABD0RC13_CIRMR</name>
<dbReference type="GO" id="GO:0005634">
    <property type="term" value="C:nucleus"/>
    <property type="evidence" value="ECO:0007669"/>
    <property type="project" value="UniProtKB-SubCell"/>
</dbReference>
<keyword evidence="20" id="KW-0863">Zinc-finger</keyword>
<comment type="caution">
    <text evidence="26">The sequence shown here is derived from an EMBL/GenBank/DDBJ whole genome shotgun (WGS) entry which is preliminary data.</text>
</comment>
<keyword evidence="13" id="KW-0460">Magnesium</keyword>
<dbReference type="InterPro" id="IPR000477">
    <property type="entry name" value="RT_dom"/>
</dbReference>
<dbReference type="PANTHER" id="PTHR37984">
    <property type="entry name" value="PROTEIN CBG26694"/>
    <property type="match status" value="1"/>
</dbReference>
<dbReference type="Proteomes" id="UP001529510">
    <property type="component" value="Unassembled WGS sequence"/>
</dbReference>
<keyword evidence="27" id="KW-1185">Reference proteome</keyword>
<keyword evidence="15" id="KW-0695">RNA-directed DNA polymerase</keyword>
<sequence length="1371" mass="154064">MDPTSPDASLTTSQKTSPPMDPATVDQLTSALSAQATMLTSHQQQLDRLTSLTEQLVHALQGLQVTTPPAAALPVTTPPPGPQAVTASPRLAFPEKFDGTPTKCKGFLLQCTLFVNQQPHLYPTDECKISFVCSLLSGRALDWATAVWRLDRPAFPSFAAFLQRFKEVFQPSSESGEAGDQIMKLRQGRRTAADYALDFRTLAAQSGWNDGPLKLHYRKGLNPDLQVELACRDEGLSLDQYIDLSIRVDNVLRARKSSRPFTPLPSTTPAAEAAPEPMQLGATKLTVEERERRLRGNLCLYCGLAGHIRANCPTRPPRPPTSVSKPVSHLNRCEIPVTLLSEGVSLTTTTLIDSGAAGNFIDSDFAVANHLPVLSCAPPVAVAALDGRPLGSGRIDHTTGDLTLLIEPAHQETIRFFIISSPQSPLILGYPWLNQHEPTISWARGTITHWSSHCWQHRTQPPTRPSGPTIPSAPGNTIPAEYQDLLEAFSQARATQLPPHRPGDCAIDLLPGSSPPRGRVYPLSQPESEAMNTYIQEELAKGFIRPSTSPASAGFFFVKKKDGGLRPCIDYRALNDITVKYRYPLPLVPPALEQLRAAKIYTKLDLRSAYNLIRIRVGDEWKTAFSTTSGHYEYRVMPFGLANSPSFFQAFVNEVFRDMLNRWVIVYIDDILIYSSSYAEHIQHVRAVLQRLIKHQLYCKLEKCEFHQERIAFLGYIISPEGVAMDERKVNAVSNWPRPTTLKELQWFLGFANFYRRFIRGFSSVAAPLSSMIKKGNTRLTWFPSAIQAFSDLRQRFTTAPILHHPDPTVPFLVEVDRTCGGGPYLSQPPKTYPCAFFSHKLTPAERNYDVGNRELLAIKLALEEWRHWLEGAQHPFTVLTDHKNLEYLRSARVLNHRQARWALFFTRFQFQVSYRPGSQNTKADALSRVHEPDQTPTATETILPTSVIVAPVAWDIMTEIAEAQILDPTPADCPDHLTYVPPNLRTRVLSEVHSTLSSGHPGIEATLHLLSNRFWWPSQRSDTITFIKSCPVCNTTKVPRQLPAGLLQPLPAPKRPWSHIAVDFITDLPSSHGHTTILTVVDRFSKGCRLIPLPKLPTALETAEALCDTVFRFYGLPEDIVSDRGPQFTSRLWTSFFRLLGVNISLTSGYHPQANGQAERLNQELTRFLRSYCQDHQEEWSRFLLWAEYAQNSLRKPSTNLTPFQCILGYQPPLFPWSGEPSELPAVNSWFQLSEETWNRAHVHLQRAIHRTRLQWVWLSTRDLRLRLPCKKLSPRYVGPFKIIRQVTPVSFRLELPAQYRISPTFHVSLLKPAGDPGGVENLEEAAPQGPSPLIIDGEEAYRVNTIMDSRRRRGHLQYLVDWEGFGPEE</sequence>
<keyword evidence="17" id="KW-0238">DNA-binding</keyword>
<dbReference type="GO" id="GO:0003964">
    <property type="term" value="F:RNA-directed DNA polymerase activity"/>
    <property type="evidence" value="ECO:0007669"/>
    <property type="project" value="UniProtKB-KW"/>
</dbReference>
<evidence type="ECO:0000256" key="5">
    <source>
        <dbReference type="ARBA" id="ARBA00022670"/>
    </source>
</evidence>
<dbReference type="GO" id="GO:0015074">
    <property type="term" value="P:DNA integration"/>
    <property type="evidence" value="ECO:0007669"/>
    <property type="project" value="UniProtKB-KW"/>
</dbReference>
<dbReference type="InterPro" id="IPR016197">
    <property type="entry name" value="Chromo-like_dom_sf"/>
</dbReference>
<dbReference type="SUPFAM" id="SSF56672">
    <property type="entry name" value="DNA/RNA polymerases"/>
    <property type="match status" value="1"/>
</dbReference>
<dbReference type="Gene3D" id="2.40.70.10">
    <property type="entry name" value="Acid Proteases"/>
    <property type="match status" value="1"/>
</dbReference>
<keyword evidence="11" id="KW-0255">Endonuclease</keyword>
<dbReference type="InterPro" id="IPR043128">
    <property type="entry name" value="Rev_trsase/Diguanyl_cyclase"/>
</dbReference>
<feature type="non-terminal residue" evidence="26">
    <location>
        <position position="1371"/>
    </location>
</feature>
<dbReference type="Gene3D" id="3.10.10.10">
    <property type="entry name" value="HIV Type 1 Reverse Transcriptase, subunit A, domain 1"/>
    <property type="match status" value="1"/>
</dbReference>
<feature type="domain" description="Reverse transcriptase" evidence="24">
    <location>
        <begin position="539"/>
        <end position="718"/>
    </location>
</feature>
<dbReference type="SUPFAM" id="SSF57756">
    <property type="entry name" value="Retrovirus zinc finger-like domains"/>
    <property type="match status" value="1"/>
</dbReference>
<keyword evidence="7" id="KW-0548">Nucleotidyltransferase</keyword>
<dbReference type="InterPro" id="IPR000953">
    <property type="entry name" value="Chromo/chromo_shadow_dom"/>
</dbReference>
<dbReference type="Gene3D" id="1.10.340.70">
    <property type="match status" value="1"/>
</dbReference>
<dbReference type="GO" id="GO:0006508">
    <property type="term" value="P:proteolysis"/>
    <property type="evidence" value="ECO:0007669"/>
    <property type="project" value="UniProtKB-KW"/>
</dbReference>
<keyword evidence="5" id="KW-0645">Protease</keyword>
<dbReference type="Pfam" id="PF03732">
    <property type="entry name" value="Retrotrans_gag"/>
    <property type="match status" value="1"/>
</dbReference>
<dbReference type="EC" id="2.7.7.49" evidence="4"/>
<evidence type="ECO:0000259" key="22">
    <source>
        <dbReference type="PROSITE" id="PS50013"/>
    </source>
</evidence>
<dbReference type="CDD" id="cd01647">
    <property type="entry name" value="RT_LTR"/>
    <property type="match status" value="1"/>
</dbReference>
<evidence type="ECO:0000256" key="10">
    <source>
        <dbReference type="ARBA" id="ARBA00022750"/>
    </source>
</evidence>
<keyword evidence="16" id="KW-0239">DNA-directed DNA polymerase</keyword>
<dbReference type="InterPro" id="IPR001584">
    <property type="entry name" value="Integrase_cat-core"/>
</dbReference>
<evidence type="ECO:0000256" key="13">
    <source>
        <dbReference type="ARBA" id="ARBA00022842"/>
    </source>
</evidence>
<dbReference type="CDD" id="cd00303">
    <property type="entry name" value="retropepsin_like"/>
    <property type="match status" value="1"/>
</dbReference>
<dbReference type="Gene3D" id="3.30.70.270">
    <property type="match status" value="2"/>
</dbReference>
<evidence type="ECO:0000256" key="14">
    <source>
        <dbReference type="ARBA" id="ARBA00022908"/>
    </source>
</evidence>
<evidence type="ECO:0000256" key="21">
    <source>
        <dbReference type="SAM" id="MobiDB-lite"/>
    </source>
</evidence>
<dbReference type="Pfam" id="PF00665">
    <property type="entry name" value="rve"/>
    <property type="match status" value="1"/>
</dbReference>
<dbReference type="EMBL" id="JAMKFB020000004">
    <property type="protein sequence ID" value="KAL0195110.1"/>
    <property type="molecule type" value="Genomic_DNA"/>
</dbReference>
<dbReference type="InterPro" id="IPR043502">
    <property type="entry name" value="DNA/RNA_pol_sf"/>
</dbReference>
<dbReference type="InterPro" id="IPR050951">
    <property type="entry name" value="Retrovirus_Pol_polyprotein"/>
</dbReference>
<accession>A0ABD0RC13</accession>
<evidence type="ECO:0000313" key="27">
    <source>
        <dbReference type="Proteomes" id="UP001529510"/>
    </source>
</evidence>
<dbReference type="GO" id="GO:0006310">
    <property type="term" value="P:DNA recombination"/>
    <property type="evidence" value="ECO:0007669"/>
    <property type="project" value="UniProtKB-KW"/>
</dbReference>
<keyword evidence="8" id="KW-0540">Nuclease</keyword>
<evidence type="ECO:0000256" key="18">
    <source>
        <dbReference type="ARBA" id="ARBA00023172"/>
    </source>
</evidence>
<evidence type="ECO:0000256" key="9">
    <source>
        <dbReference type="ARBA" id="ARBA00022723"/>
    </source>
</evidence>
<feature type="domain" description="Integrase catalytic" evidence="25">
    <location>
        <begin position="1053"/>
        <end position="1212"/>
    </location>
</feature>
<dbReference type="InterPro" id="IPR036875">
    <property type="entry name" value="Znf_CCHC_sf"/>
</dbReference>
<dbReference type="FunFam" id="3.30.420.10:FF:000032">
    <property type="entry name" value="Retrovirus-related Pol polyprotein from transposon 297-like Protein"/>
    <property type="match status" value="1"/>
</dbReference>
<dbReference type="InterPro" id="IPR056924">
    <property type="entry name" value="SH3_Tf2-1"/>
</dbReference>
<dbReference type="Pfam" id="PF17921">
    <property type="entry name" value="Integrase_H2C2"/>
    <property type="match status" value="1"/>
</dbReference>
<dbReference type="InterPro" id="IPR036397">
    <property type="entry name" value="RNaseH_sf"/>
</dbReference>
<keyword evidence="18" id="KW-0233">DNA recombination</keyword>
<keyword evidence="10" id="KW-0064">Aspartyl protease</keyword>
<keyword evidence="20" id="KW-0862">Zinc</keyword>
<organism evidence="26 27">
    <name type="scientific">Cirrhinus mrigala</name>
    <name type="common">Mrigala</name>
    <dbReference type="NCBI Taxonomy" id="683832"/>
    <lineage>
        <taxon>Eukaryota</taxon>
        <taxon>Metazoa</taxon>
        <taxon>Chordata</taxon>
        <taxon>Craniata</taxon>
        <taxon>Vertebrata</taxon>
        <taxon>Euteleostomi</taxon>
        <taxon>Actinopterygii</taxon>
        <taxon>Neopterygii</taxon>
        <taxon>Teleostei</taxon>
        <taxon>Ostariophysi</taxon>
        <taxon>Cypriniformes</taxon>
        <taxon>Cyprinidae</taxon>
        <taxon>Labeoninae</taxon>
        <taxon>Labeonini</taxon>
        <taxon>Cirrhinus</taxon>
    </lineage>
</organism>
<dbReference type="Gene3D" id="3.30.420.10">
    <property type="entry name" value="Ribonuclease H-like superfamily/Ribonuclease H"/>
    <property type="match status" value="1"/>
</dbReference>
<feature type="compositionally biased region" description="Polar residues" evidence="21">
    <location>
        <begin position="1"/>
        <end position="17"/>
    </location>
</feature>
<evidence type="ECO:0000256" key="11">
    <source>
        <dbReference type="ARBA" id="ARBA00022759"/>
    </source>
</evidence>
<dbReference type="Gene3D" id="2.40.50.40">
    <property type="match status" value="1"/>
</dbReference>
<evidence type="ECO:0000313" key="26">
    <source>
        <dbReference type="EMBL" id="KAL0195110.1"/>
    </source>
</evidence>
<evidence type="ECO:0000256" key="8">
    <source>
        <dbReference type="ARBA" id="ARBA00022722"/>
    </source>
</evidence>
<dbReference type="Pfam" id="PF17917">
    <property type="entry name" value="RT_RNaseH"/>
    <property type="match status" value="1"/>
</dbReference>
<keyword evidence="12" id="KW-0378">Hydrolase</keyword>
<feature type="domain" description="CCHC-type" evidence="23">
    <location>
        <begin position="299"/>
        <end position="313"/>
    </location>
</feature>
<evidence type="ECO:0000256" key="15">
    <source>
        <dbReference type="ARBA" id="ARBA00022918"/>
    </source>
</evidence>
<dbReference type="PROSITE" id="PS50878">
    <property type="entry name" value="RT_POL"/>
    <property type="match status" value="1"/>
</dbReference>
<keyword evidence="9" id="KW-0479">Metal-binding</keyword>
<dbReference type="InterPro" id="IPR041373">
    <property type="entry name" value="RT_RNaseH"/>
</dbReference>
<dbReference type="PROSITE" id="PS50158">
    <property type="entry name" value="ZF_CCHC"/>
    <property type="match status" value="1"/>
</dbReference>
<comment type="similarity">
    <text evidence="2">Belongs to the beta type-B retroviral polymerase family. HERV class-II K(HML-2) pol subfamily.</text>
</comment>
<dbReference type="GO" id="GO:0003887">
    <property type="term" value="F:DNA-directed DNA polymerase activity"/>
    <property type="evidence" value="ECO:0007669"/>
    <property type="project" value="UniProtKB-KW"/>
</dbReference>
<evidence type="ECO:0000256" key="19">
    <source>
        <dbReference type="ARBA" id="ARBA00039658"/>
    </source>
</evidence>
<feature type="region of interest" description="Disordered" evidence="21">
    <location>
        <begin position="1"/>
        <end position="23"/>
    </location>
</feature>
<dbReference type="InterPro" id="IPR021109">
    <property type="entry name" value="Peptidase_aspartic_dom_sf"/>
</dbReference>
<feature type="domain" description="Chromo" evidence="22">
    <location>
        <begin position="1343"/>
        <end position="1371"/>
    </location>
</feature>
<proteinExistence type="inferred from homology"/>
<evidence type="ECO:0000259" key="25">
    <source>
        <dbReference type="PROSITE" id="PS50994"/>
    </source>
</evidence>
<dbReference type="Pfam" id="PF24626">
    <property type="entry name" value="SH3_Tf2-1"/>
    <property type="match status" value="1"/>
</dbReference>
<dbReference type="SUPFAM" id="SSF53098">
    <property type="entry name" value="Ribonuclease H-like"/>
    <property type="match status" value="1"/>
</dbReference>
<dbReference type="GO" id="GO:0008270">
    <property type="term" value="F:zinc ion binding"/>
    <property type="evidence" value="ECO:0007669"/>
    <property type="project" value="UniProtKB-KW"/>
</dbReference>
<evidence type="ECO:0000259" key="24">
    <source>
        <dbReference type="PROSITE" id="PS50878"/>
    </source>
</evidence>
<dbReference type="PROSITE" id="PS50994">
    <property type="entry name" value="INTEGRASE"/>
    <property type="match status" value="1"/>
</dbReference>
<gene>
    <name evidence="26" type="ORF">M9458_008682</name>
</gene>
<evidence type="ECO:0000256" key="1">
    <source>
        <dbReference type="ARBA" id="ARBA00004123"/>
    </source>
</evidence>
<evidence type="ECO:0000259" key="23">
    <source>
        <dbReference type="PROSITE" id="PS50158"/>
    </source>
</evidence>